<protein>
    <recommendedName>
        <fullName evidence="9">Major facilitator superfamily (MFS) profile domain-containing protein</fullName>
    </recommendedName>
</protein>
<evidence type="ECO:0008006" key="9">
    <source>
        <dbReference type="Google" id="ProtNLM"/>
    </source>
</evidence>
<keyword evidence="4 6" id="KW-0472">Membrane</keyword>
<evidence type="ECO:0000313" key="8">
    <source>
        <dbReference type="Proteomes" id="UP001217089"/>
    </source>
</evidence>
<feature type="transmembrane region" description="Helical" evidence="6">
    <location>
        <begin position="90"/>
        <end position="111"/>
    </location>
</feature>
<evidence type="ECO:0000256" key="3">
    <source>
        <dbReference type="ARBA" id="ARBA00022989"/>
    </source>
</evidence>
<sequence>MCENNRRSCKIRTKDVKKDLDLITEHLPLYHDTGSFSLLGKFGISSTFNIMLLYTPEMYPTNLRIGMAAFSSKFGGMIAFYSMILARTAVWAPGVIFGGLCLIVTVLITLLPDTRGHELPQFIEELKVWYKVQSGKNKKKQNPIYEPENKNDISENK</sequence>
<accession>A0ABQ9EM25</accession>
<gene>
    <name evidence="7" type="ORF">KUTeg_018053</name>
</gene>
<keyword evidence="8" id="KW-1185">Reference proteome</keyword>
<dbReference type="Proteomes" id="UP001217089">
    <property type="component" value="Unassembled WGS sequence"/>
</dbReference>
<organism evidence="7 8">
    <name type="scientific">Tegillarca granosa</name>
    <name type="common">Malaysian cockle</name>
    <name type="synonym">Anadara granosa</name>
    <dbReference type="NCBI Taxonomy" id="220873"/>
    <lineage>
        <taxon>Eukaryota</taxon>
        <taxon>Metazoa</taxon>
        <taxon>Spiralia</taxon>
        <taxon>Lophotrochozoa</taxon>
        <taxon>Mollusca</taxon>
        <taxon>Bivalvia</taxon>
        <taxon>Autobranchia</taxon>
        <taxon>Pteriomorphia</taxon>
        <taxon>Arcoida</taxon>
        <taxon>Arcoidea</taxon>
        <taxon>Arcidae</taxon>
        <taxon>Tegillarca</taxon>
    </lineage>
</organism>
<evidence type="ECO:0000256" key="5">
    <source>
        <dbReference type="SAM" id="MobiDB-lite"/>
    </source>
</evidence>
<keyword evidence="2 6" id="KW-0812">Transmembrane</keyword>
<reference evidence="7 8" key="1">
    <citation type="submission" date="2022-12" db="EMBL/GenBank/DDBJ databases">
        <title>Chromosome-level genome of Tegillarca granosa.</title>
        <authorList>
            <person name="Kim J."/>
        </authorList>
    </citation>
    <scope>NUCLEOTIDE SEQUENCE [LARGE SCALE GENOMIC DNA]</scope>
    <source>
        <strain evidence="7">Teg-2019</strain>
        <tissue evidence="7">Adductor muscle</tissue>
    </source>
</reference>
<keyword evidence="3 6" id="KW-1133">Transmembrane helix</keyword>
<evidence type="ECO:0000313" key="7">
    <source>
        <dbReference type="EMBL" id="KAJ8304470.1"/>
    </source>
</evidence>
<dbReference type="PANTHER" id="PTHR24064">
    <property type="entry name" value="SOLUTE CARRIER FAMILY 22 MEMBER"/>
    <property type="match status" value="1"/>
</dbReference>
<feature type="transmembrane region" description="Helical" evidence="6">
    <location>
        <begin position="66"/>
        <end position="84"/>
    </location>
</feature>
<feature type="compositionally biased region" description="Basic and acidic residues" evidence="5">
    <location>
        <begin position="147"/>
        <end position="157"/>
    </location>
</feature>
<dbReference type="InterPro" id="IPR036259">
    <property type="entry name" value="MFS_trans_sf"/>
</dbReference>
<evidence type="ECO:0000256" key="6">
    <source>
        <dbReference type="SAM" id="Phobius"/>
    </source>
</evidence>
<evidence type="ECO:0000256" key="2">
    <source>
        <dbReference type="ARBA" id="ARBA00022692"/>
    </source>
</evidence>
<proteinExistence type="predicted"/>
<dbReference type="Gene3D" id="1.20.1250.20">
    <property type="entry name" value="MFS general substrate transporter like domains"/>
    <property type="match status" value="1"/>
</dbReference>
<feature type="region of interest" description="Disordered" evidence="5">
    <location>
        <begin position="135"/>
        <end position="157"/>
    </location>
</feature>
<dbReference type="SUPFAM" id="SSF103473">
    <property type="entry name" value="MFS general substrate transporter"/>
    <property type="match status" value="1"/>
</dbReference>
<evidence type="ECO:0000256" key="4">
    <source>
        <dbReference type="ARBA" id="ARBA00023136"/>
    </source>
</evidence>
<comment type="caution">
    <text evidence="7">The sequence shown here is derived from an EMBL/GenBank/DDBJ whole genome shotgun (WGS) entry which is preliminary data.</text>
</comment>
<name>A0ABQ9EM25_TEGGR</name>
<evidence type="ECO:0000256" key="1">
    <source>
        <dbReference type="ARBA" id="ARBA00004141"/>
    </source>
</evidence>
<comment type="subcellular location">
    <subcellularLocation>
        <location evidence="1">Membrane</location>
        <topology evidence="1">Multi-pass membrane protein</topology>
    </subcellularLocation>
</comment>
<dbReference type="EMBL" id="JARBDR010000903">
    <property type="protein sequence ID" value="KAJ8304470.1"/>
    <property type="molecule type" value="Genomic_DNA"/>
</dbReference>